<feature type="chain" id="PRO_5046992744" evidence="1">
    <location>
        <begin position="24"/>
        <end position="71"/>
    </location>
</feature>
<sequence length="71" mass="7615">MKKIGLGAAALSLLLGGGYSAFASSNEGPVEELLKGEVKTYEEGEMPKIPEGATMFTKEEVGSYDNHVWHI</sequence>
<keyword evidence="3" id="KW-1185">Reference proteome</keyword>
<dbReference type="Proteomes" id="UP001623041">
    <property type="component" value="Unassembled WGS sequence"/>
</dbReference>
<reference evidence="2 3" key="1">
    <citation type="submission" date="2024-11" db="EMBL/GenBank/DDBJ databases">
        <authorList>
            <person name="Lucas J.A."/>
        </authorList>
    </citation>
    <scope>NUCLEOTIDE SEQUENCE [LARGE SCALE GENOMIC DNA]</scope>
    <source>
        <strain evidence="2 3">Z 5.4</strain>
    </source>
</reference>
<gene>
    <name evidence="2" type="ORF">ACJEBI_15070</name>
</gene>
<accession>A0ABW8RH14</accession>
<comment type="caution">
    <text evidence="2">The sequence shown here is derived from an EMBL/GenBank/DDBJ whole genome shotgun (WGS) entry which is preliminary data.</text>
</comment>
<evidence type="ECO:0000313" key="3">
    <source>
        <dbReference type="Proteomes" id="UP001623041"/>
    </source>
</evidence>
<dbReference type="RefSeq" id="WP_406581361.1">
    <property type="nucleotide sequence ID" value="NZ_JBJHQH010000010.1"/>
</dbReference>
<feature type="signal peptide" evidence="1">
    <location>
        <begin position="1"/>
        <end position="23"/>
    </location>
</feature>
<evidence type="ECO:0000313" key="2">
    <source>
        <dbReference type="EMBL" id="MFK9092793.1"/>
    </source>
</evidence>
<protein>
    <submittedName>
        <fullName evidence="2">Uncharacterized protein</fullName>
    </submittedName>
</protein>
<evidence type="ECO:0000256" key="1">
    <source>
        <dbReference type="SAM" id="SignalP"/>
    </source>
</evidence>
<proteinExistence type="predicted"/>
<name>A0ABW8RH14_9BACI</name>
<keyword evidence="1" id="KW-0732">Signal</keyword>
<dbReference type="EMBL" id="JBJHQH010000010">
    <property type="protein sequence ID" value="MFK9092793.1"/>
    <property type="molecule type" value="Genomic_DNA"/>
</dbReference>
<organism evidence="2 3">
    <name type="scientific">Bacillus salipaludis</name>
    <dbReference type="NCBI Taxonomy" id="2547811"/>
    <lineage>
        <taxon>Bacteria</taxon>
        <taxon>Bacillati</taxon>
        <taxon>Bacillota</taxon>
        <taxon>Bacilli</taxon>
        <taxon>Bacillales</taxon>
        <taxon>Bacillaceae</taxon>
        <taxon>Bacillus</taxon>
    </lineage>
</organism>